<protein>
    <submittedName>
        <fullName evidence="1">Uncharacterized protein</fullName>
    </submittedName>
</protein>
<name>A0A0A8YJZ4_ARUDO</name>
<dbReference type="EMBL" id="GBRH01271434">
    <property type="protein sequence ID" value="JAD26461.1"/>
    <property type="molecule type" value="Transcribed_RNA"/>
</dbReference>
<organism evidence="1">
    <name type="scientific">Arundo donax</name>
    <name type="common">Giant reed</name>
    <name type="synonym">Donax arundinaceus</name>
    <dbReference type="NCBI Taxonomy" id="35708"/>
    <lineage>
        <taxon>Eukaryota</taxon>
        <taxon>Viridiplantae</taxon>
        <taxon>Streptophyta</taxon>
        <taxon>Embryophyta</taxon>
        <taxon>Tracheophyta</taxon>
        <taxon>Spermatophyta</taxon>
        <taxon>Magnoliopsida</taxon>
        <taxon>Liliopsida</taxon>
        <taxon>Poales</taxon>
        <taxon>Poaceae</taxon>
        <taxon>PACMAD clade</taxon>
        <taxon>Arundinoideae</taxon>
        <taxon>Arundineae</taxon>
        <taxon>Arundo</taxon>
    </lineage>
</organism>
<reference evidence="1" key="1">
    <citation type="submission" date="2014-09" db="EMBL/GenBank/DDBJ databases">
        <authorList>
            <person name="Magalhaes I.L.F."/>
            <person name="Oliveira U."/>
            <person name="Santos F.R."/>
            <person name="Vidigal T.H.D.A."/>
            <person name="Brescovit A.D."/>
            <person name="Santos A.J."/>
        </authorList>
    </citation>
    <scope>NUCLEOTIDE SEQUENCE</scope>
    <source>
        <tissue evidence="1">Shoot tissue taken approximately 20 cm above the soil surface</tissue>
    </source>
</reference>
<reference evidence="1" key="2">
    <citation type="journal article" date="2015" name="Data Brief">
        <title>Shoot transcriptome of the giant reed, Arundo donax.</title>
        <authorList>
            <person name="Barrero R.A."/>
            <person name="Guerrero F.D."/>
            <person name="Moolhuijzen P."/>
            <person name="Goolsby J.A."/>
            <person name="Tidwell J."/>
            <person name="Bellgard S.E."/>
            <person name="Bellgard M.I."/>
        </authorList>
    </citation>
    <scope>NUCLEOTIDE SEQUENCE</scope>
    <source>
        <tissue evidence="1">Shoot tissue taken approximately 20 cm above the soil surface</tissue>
    </source>
</reference>
<accession>A0A0A8YJZ4</accession>
<dbReference type="AlphaFoldDB" id="A0A0A8YJZ4"/>
<evidence type="ECO:0000313" key="1">
    <source>
        <dbReference type="EMBL" id="JAD26461.1"/>
    </source>
</evidence>
<sequence length="26" mass="2964">MMLLSRRLGNLMNFVASGLYLSVITY</sequence>
<proteinExistence type="predicted"/>